<name>A0A9D1RT42_9FIRM</name>
<reference evidence="8" key="2">
    <citation type="submission" date="2021-04" db="EMBL/GenBank/DDBJ databases">
        <authorList>
            <person name="Gilroy R."/>
        </authorList>
    </citation>
    <scope>NUCLEOTIDE SEQUENCE</scope>
    <source>
        <strain evidence="8">ChiGjej6B6-1540</strain>
    </source>
</reference>
<evidence type="ECO:0000256" key="6">
    <source>
        <dbReference type="SAM" id="Phobius"/>
    </source>
</evidence>
<dbReference type="NCBIfam" id="TIGR00361">
    <property type="entry name" value="ComEC_Rec2"/>
    <property type="match status" value="1"/>
</dbReference>
<dbReference type="AlphaFoldDB" id="A0A9D1RT42"/>
<dbReference type="NCBIfam" id="TIGR00360">
    <property type="entry name" value="ComEC_N-term"/>
    <property type="match status" value="1"/>
</dbReference>
<dbReference type="PANTHER" id="PTHR30619">
    <property type="entry name" value="DNA INTERNALIZATION/COMPETENCE PROTEIN COMEC/REC2"/>
    <property type="match status" value="1"/>
</dbReference>
<evidence type="ECO:0000256" key="4">
    <source>
        <dbReference type="ARBA" id="ARBA00022989"/>
    </source>
</evidence>
<feature type="transmembrane region" description="Helical" evidence="6">
    <location>
        <begin position="364"/>
        <end position="391"/>
    </location>
</feature>
<dbReference type="InterPro" id="IPR001279">
    <property type="entry name" value="Metallo-B-lactamas"/>
</dbReference>
<dbReference type="SUPFAM" id="SSF56281">
    <property type="entry name" value="Metallo-hydrolase/oxidoreductase"/>
    <property type="match status" value="1"/>
</dbReference>
<evidence type="ECO:0000256" key="2">
    <source>
        <dbReference type="ARBA" id="ARBA00022475"/>
    </source>
</evidence>
<reference evidence="8" key="1">
    <citation type="journal article" date="2021" name="PeerJ">
        <title>Extensive microbial diversity within the chicken gut microbiome revealed by metagenomics and culture.</title>
        <authorList>
            <person name="Gilroy R."/>
            <person name="Ravi A."/>
            <person name="Getino M."/>
            <person name="Pursley I."/>
            <person name="Horton D.L."/>
            <person name="Alikhan N.F."/>
            <person name="Baker D."/>
            <person name="Gharbi K."/>
            <person name="Hall N."/>
            <person name="Watson M."/>
            <person name="Adriaenssens E.M."/>
            <person name="Foster-Nyarko E."/>
            <person name="Jarju S."/>
            <person name="Secka A."/>
            <person name="Antonio M."/>
            <person name="Oren A."/>
            <person name="Chaudhuri R.R."/>
            <person name="La Ragione R."/>
            <person name="Hildebrand F."/>
            <person name="Pallen M.J."/>
        </authorList>
    </citation>
    <scope>NUCLEOTIDE SEQUENCE</scope>
    <source>
        <strain evidence="8">ChiGjej6B6-1540</strain>
    </source>
</reference>
<dbReference type="PANTHER" id="PTHR30619:SF1">
    <property type="entry name" value="RECOMBINATION PROTEIN 2"/>
    <property type="match status" value="1"/>
</dbReference>
<feature type="transmembrane region" description="Helical" evidence="6">
    <location>
        <begin position="52"/>
        <end position="72"/>
    </location>
</feature>
<dbReference type="Pfam" id="PF00753">
    <property type="entry name" value="Lactamase_B"/>
    <property type="match status" value="1"/>
</dbReference>
<evidence type="ECO:0000256" key="5">
    <source>
        <dbReference type="ARBA" id="ARBA00023136"/>
    </source>
</evidence>
<comment type="caution">
    <text evidence="8">The sequence shown here is derived from an EMBL/GenBank/DDBJ whole genome shotgun (WGS) entry which is preliminary data.</text>
</comment>
<sequence length="757" mass="80935">MRKLCAAALPFCGVVWLAVTVLPSGWLIPLGIGCLALALLSGFLPEKLRLPLFLAAVGLAAGCLWTWCYQGLILTPARLLDGTEGSYTLLVTDWPRDGSYGYAIQVELEAGGRKLGGILYGEEESAALRPGDTVTGSFSLELADEAAGKKSNYSFSQGLMLKLSPKGEMRIDAADKIPLAQLPRWWARDVETAIQTQFPADLSPVLTALITGNRERLPDSVYSDFQRAGVAHVLVVSGLHVSFLAGLLSVLLRKRRWAAVVILPVLAVFAAVAGCTPSVLRAVFVQGFVLLAPLLNRDADRPTALAAVLAILLALNPYAVADVGLQLSFASVAGIYLCADPLTKRWTARLPRRPSGWRKMGANLVRFVAASVATTLGALLFTTPLTVYYFGMLSLAGPLTNLLILWAVSLLFQLCVAALAVGALIPPLGNAVAYLAAWLARYVLGVTEGISRFPWSAVEVTGFYLPLWLVTVYLLLALALIWKKGRKNTRPILPVCASICTLCAALVCTAAETRLSDGVFAVLDVEQGQSVALCAGQRTVLVDCGSSSGISAGDVAANYFQSAGYQRLDVLILTHYHADHANGAARLLERMEVNTLIAPDVEPESALRREILAQAEEAGCQVVLLEENGSLQLDELSLTCYGPLGAGESNEEGLSVLCTLGSFQGLITGDMDENIEKRLVKYGDLPHLTVLVAGHHGSRTSTSRLLLEETAPRCAVISVGHNSYGQPADEVLTRLTDGGCTVYRTDQNGTVRYFITP</sequence>
<accession>A0A9D1RT42</accession>
<dbReference type="InterPro" id="IPR004477">
    <property type="entry name" value="ComEC_N"/>
</dbReference>
<organism evidence="8 9">
    <name type="scientific">Candidatus Flavonifractor merdipullorum</name>
    <dbReference type="NCBI Taxonomy" id="2838590"/>
    <lineage>
        <taxon>Bacteria</taxon>
        <taxon>Bacillati</taxon>
        <taxon>Bacillota</taxon>
        <taxon>Clostridia</taxon>
        <taxon>Eubacteriales</taxon>
        <taxon>Oscillospiraceae</taxon>
        <taxon>Flavonifractor</taxon>
    </lineage>
</organism>
<dbReference type="InterPro" id="IPR004797">
    <property type="entry name" value="Competence_ComEC/Rec2"/>
</dbReference>
<dbReference type="PROSITE" id="PS51257">
    <property type="entry name" value="PROKAR_LIPOPROTEIN"/>
    <property type="match status" value="1"/>
</dbReference>
<keyword evidence="3 6" id="KW-0812">Transmembrane</keyword>
<dbReference type="Proteomes" id="UP000824192">
    <property type="component" value="Unassembled WGS sequence"/>
</dbReference>
<feature type="domain" description="Metallo-beta-lactamase" evidence="7">
    <location>
        <begin position="527"/>
        <end position="721"/>
    </location>
</feature>
<feature type="transmembrane region" description="Helical" evidence="6">
    <location>
        <begin position="27"/>
        <end position="45"/>
    </location>
</feature>
<evidence type="ECO:0000256" key="1">
    <source>
        <dbReference type="ARBA" id="ARBA00004651"/>
    </source>
</evidence>
<dbReference type="Gene3D" id="3.60.15.10">
    <property type="entry name" value="Ribonuclease Z/Hydroxyacylglutathione hydrolase-like"/>
    <property type="match status" value="1"/>
</dbReference>
<comment type="subcellular location">
    <subcellularLocation>
        <location evidence="1">Cell membrane</location>
        <topology evidence="1">Multi-pass membrane protein</topology>
    </subcellularLocation>
</comment>
<evidence type="ECO:0000313" key="8">
    <source>
        <dbReference type="EMBL" id="HIW93249.1"/>
    </source>
</evidence>
<keyword evidence="2" id="KW-1003">Cell membrane</keyword>
<dbReference type="SMART" id="SM00849">
    <property type="entry name" value="Lactamase_B"/>
    <property type="match status" value="1"/>
</dbReference>
<keyword evidence="5 6" id="KW-0472">Membrane</keyword>
<dbReference type="GO" id="GO:0030420">
    <property type="term" value="P:establishment of competence for transformation"/>
    <property type="evidence" value="ECO:0007669"/>
    <property type="project" value="InterPro"/>
</dbReference>
<protein>
    <submittedName>
        <fullName evidence="8">DNA internalization-related competence protein ComEC/Rec2</fullName>
    </submittedName>
</protein>
<proteinExistence type="predicted"/>
<evidence type="ECO:0000256" key="3">
    <source>
        <dbReference type="ARBA" id="ARBA00022692"/>
    </source>
</evidence>
<dbReference type="InterPro" id="IPR036866">
    <property type="entry name" value="RibonucZ/Hydroxyglut_hydro"/>
</dbReference>
<gene>
    <name evidence="8" type="ORF">H9868_01780</name>
</gene>
<feature type="transmembrane region" description="Helical" evidence="6">
    <location>
        <begin position="463"/>
        <end position="482"/>
    </location>
</feature>
<dbReference type="EMBL" id="DXGA01000040">
    <property type="protein sequence ID" value="HIW93249.1"/>
    <property type="molecule type" value="Genomic_DNA"/>
</dbReference>
<evidence type="ECO:0000313" key="9">
    <source>
        <dbReference type="Proteomes" id="UP000824192"/>
    </source>
</evidence>
<dbReference type="Pfam" id="PF03772">
    <property type="entry name" value="Competence"/>
    <property type="match status" value="1"/>
</dbReference>
<dbReference type="InterPro" id="IPR035681">
    <property type="entry name" value="ComA-like_MBL"/>
</dbReference>
<dbReference type="InterPro" id="IPR052159">
    <property type="entry name" value="Competence_DNA_uptake"/>
</dbReference>
<evidence type="ECO:0000259" key="7">
    <source>
        <dbReference type="SMART" id="SM00849"/>
    </source>
</evidence>
<keyword evidence="4 6" id="KW-1133">Transmembrane helix</keyword>
<feature type="transmembrane region" description="Helical" evidence="6">
    <location>
        <begin position="229"/>
        <end position="250"/>
    </location>
</feature>
<dbReference type="CDD" id="cd07731">
    <property type="entry name" value="ComA-like_MBL-fold"/>
    <property type="match status" value="1"/>
</dbReference>
<feature type="transmembrane region" description="Helical" evidence="6">
    <location>
        <begin position="303"/>
        <end position="319"/>
    </location>
</feature>
<feature type="transmembrane region" description="Helical" evidence="6">
    <location>
        <begin position="257"/>
        <end position="273"/>
    </location>
</feature>
<dbReference type="GO" id="GO:0005886">
    <property type="term" value="C:plasma membrane"/>
    <property type="evidence" value="ECO:0007669"/>
    <property type="project" value="UniProtKB-SubCell"/>
</dbReference>